<organism evidence="1 2">
    <name type="scientific">Vreelandella nigrificans</name>
    <dbReference type="NCBI Taxonomy" id="2042704"/>
    <lineage>
        <taxon>Bacteria</taxon>
        <taxon>Pseudomonadati</taxon>
        <taxon>Pseudomonadota</taxon>
        <taxon>Gammaproteobacteria</taxon>
        <taxon>Oceanospirillales</taxon>
        <taxon>Halomonadaceae</taxon>
        <taxon>Vreelandella</taxon>
    </lineage>
</organism>
<protein>
    <recommendedName>
        <fullName evidence="3">Glycosyl transferase family 2</fullName>
    </recommendedName>
</protein>
<keyword evidence="2" id="KW-1185">Reference proteome</keyword>
<evidence type="ECO:0000313" key="2">
    <source>
        <dbReference type="Proteomes" id="UP000218677"/>
    </source>
</evidence>
<name>A0A2A4HR77_9GAMM</name>
<dbReference type="Proteomes" id="UP000218677">
    <property type="component" value="Unassembled WGS sequence"/>
</dbReference>
<dbReference type="AlphaFoldDB" id="A0A2A4HR77"/>
<evidence type="ECO:0000313" key="1">
    <source>
        <dbReference type="EMBL" id="PCF96601.1"/>
    </source>
</evidence>
<reference evidence="2" key="1">
    <citation type="submission" date="2017-09" db="EMBL/GenBank/DDBJ databases">
        <authorList>
            <person name="Cho G.-S."/>
            <person name="Oguntoyinbo F.A."/>
            <person name="Cnockaert M."/>
            <person name="Kabisch J."/>
            <person name="Neve H."/>
            <person name="Bockelmann W."/>
            <person name="Wenning M."/>
            <person name="Franz C.M."/>
            <person name="Vandamme P."/>
        </authorList>
    </citation>
    <scope>NUCLEOTIDE SEQUENCE [LARGE SCALE GENOMIC DNA]</scope>
    <source>
        <strain evidence="2">MBT G8648</strain>
    </source>
</reference>
<dbReference type="OrthoDB" id="9069044at2"/>
<evidence type="ECO:0008006" key="3">
    <source>
        <dbReference type="Google" id="ProtNLM"/>
    </source>
</evidence>
<proteinExistence type="predicted"/>
<dbReference type="RefSeq" id="WP_096650726.1">
    <property type="nucleotide sequence ID" value="NZ_NWUX01000003.1"/>
</dbReference>
<sequence length="207" mass="22799">MATVCFIVDAVVTGSCLPRHLRAIRQSGHADHLLPIIVTNTCADTRLAQIEQRYHARGLVTPAQLLGARINQAANISQAEWLFIALSKKPVASQLWSTLYAQLDTSTLLDALVILNVPPRFSARLLRRLVKASASVPPYLVIRRTWLERLGGFDPELDESSLEDLLQRLYACPTRLKTISSATLRSQPGLFTKDAAGYAQHSSSLSL</sequence>
<dbReference type="EMBL" id="NWUX01000003">
    <property type="protein sequence ID" value="PCF96601.1"/>
    <property type="molecule type" value="Genomic_DNA"/>
</dbReference>
<gene>
    <name evidence="1" type="ORF">CPA45_06190</name>
</gene>
<comment type="caution">
    <text evidence="1">The sequence shown here is derived from an EMBL/GenBank/DDBJ whole genome shotgun (WGS) entry which is preliminary data.</text>
</comment>
<accession>A0A2A4HR77</accession>